<proteinExistence type="predicted"/>
<organism evidence="1 2">
    <name type="scientific">Anaerocolumna cellulosilytica</name>
    <dbReference type="NCBI Taxonomy" id="433286"/>
    <lineage>
        <taxon>Bacteria</taxon>
        <taxon>Bacillati</taxon>
        <taxon>Bacillota</taxon>
        <taxon>Clostridia</taxon>
        <taxon>Lachnospirales</taxon>
        <taxon>Lachnospiraceae</taxon>
        <taxon>Anaerocolumna</taxon>
    </lineage>
</organism>
<accession>A0A6S6R131</accession>
<dbReference type="AlphaFoldDB" id="A0A6S6R131"/>
<dbReference type="Proteomes" id="UP000515561">
    <property type="component" value="Chromosome"/>
</dbReference>
<protein>
    <submittedName>
        <fullName evidence="1">Uncharacterized protein</fullName>
    </submittedName>
</protein>
<sequence>MESLSNNMRKSILLTLIITVTLFLPFTNRGRTYAKDKQAVEITYNNELKKEVGYG</sequence>
<reference evidence="1 2" key="1">
    <citation type="journal article" date="2016" name="Int. J. Syst. Evol. Microbiol.">
        <title>Descriptions of Anaerotaenia torta gen. nov., sp. nov. and Anaerocolumna cellulosilytica gen. nov., sp. nov. isolated from a methanogenic reactor of cattle waste.</title>
        <authorList>
            <person name="Uek A."/>
            <person name="Ohtaki Y."/>
            <person name="Kaku N."/>
            <person name="Ueki K."/>
        </authorList>
    </citation>
    <scope>NUCLEOTIDE SEQUENCE [LARGE SCALE GENOMIC DNA]</scope>
    <source>
        <strain evidence="1 2">SN021</strain>
    </source>
</reference>
<dbReference type="KEGG" id="acel:acsn021_02570"/>
<name>A0A6S6R131_9FIRM</name>
<evidence type="ECO:0000313" key="1">
    <source>
        <dbReference type="EMBL" id="BCJ92688.1"/>
    </source>
</evidence>
<dbReference type="EMBL" id="AP023367">
    <property type="protein sequence ID" value="BCJ92688.1"/>
    <property type="molecule type" value="Genomic_DNA"/>
</dbReference>
<gene>
    <name evidence="1" type="ORF">acsn021_02570</name>
</gene>
<dbReference type="RefSeq" id="WP_184093783.1">
    <property type="nucleotide sequence ID" value="NZ_AP023367.1"/>
</dbReference>
<evidence type="ECO:0000313" key="2">
    <source>
        <dbReference type="Proteomes" id="UP000515561"/>
    </source>
</evidence>
<keyword evidence="2" id="KW-1185">Reference proteome</keyword>